<evidence type="ECO:0000256" key="1">
    <source>
        <dbReference type="SAM" id="MobiDB-lite"/>
    </source>
</evidence>
<feature type="compositionally biased region" description="Basic residues" evidence="1">
    <location>
        <begin position="32"/>
        <end position="43"/>
    </location>
</feature>
<gene>
    <name evidence="2" type="ORF">STAFG_6585</name>
</gene>
<protein>
    <submittedName>
        <fullName evidence="2">Uncharacterized protein</fullName>
    </submittedName>
</protein>
<dbReference type="HOGENOM" id="CLU_3104123_0_0_11"/>
<keyword evidence="3" id="KW-1185">Reference proteome</keyword>
<organism evidence="2 3">
    <name type="scientific">Streptomyces afghaniensis 772</name>
    <dbReference type="NCBI Taxonomy" id="1283301"/>
    <lineage>
        <taxon>Bacteria</taxon>
        <taxon>Bacillati</taxon>
        <taxon>Actinomycetota</taxon>
        <taxon>Actinomycetes</taxon>
        <taxon>Kitasatosporales</taxon>
        <taxon>Streptomycetaceae</taxon>
        <taxon>Streptomyces</taxon>
    </lineage>
</organism>
<comment type="caution">
    <text evidence="2">The sequence shown here is derived from an EMBL/GenBank/DDBJ whole genome shotgun (WGS) entry which is preliminary data.</text>
</comment>
<accession>S4NDJ6</accession>
<evidence type="ECO:0000313" key="2">
    <source>
        <dbReference type="EMBL" id="EPJ36354.1"/>
    </source>
</evidence>
<reference evidence="2 3" key="1">
    <citation type="submission" date="2013-02" db="EMBL/GenBank/DDBJ databases">
        <title>Draft Genome Sequence of Streptomyces afghaniensis, Which Produces Compounds of the Julimycin B-Complex.</title>
        <authorList>
            <person name="Gruening B.A."/>
            <person name="Praeg A."/>
            <person name="Erxleben A."/>
            <person name="Guenther S."/>
            <person name="Fiedler H.-P."/>
            <person name="Goodfellow M."/>
            <person name="Mueller M."/>
        </authorList>
    </citation>
    <scope>NUCLEOTIDE SEQUENCE [LARGE SCALE GENOMIC DNA]</scope>
    <source>
        <strain evidence="2 3">772</strain>
    </source>
</reference>
<dbReference type="EMBL" id="AOPY01001568">
    <property type="protein sequence ID" value="EPJ36354.1"/>
    <property type="molecule type" value="Genomic_DNA"/>
</dbReference>
<dbReference type="PATRIC" id="fig|1283301.3.peg.6534"/>
<evidence type="ECO:0000313" key="3">
    <source>
        <dbReference type="Proteomes" id="UP000015001"/>
    </source>
</evidence>
<name>S4NDJ6_9ACTN</name>
<dbReference type="AlphaFoldDB" id="S4NDJ6"/>
<proteinExistence type="predicted"/>
<sequence length="51" mass="5755">MSAQGGGPPRLRPLYAVRTRPPCDSTPYRNDGRRHRSVIKQRWVRPPGGCP</sequence>
<feature type="region of interest" description="Disordered" evidence="1">
    <location>
        <begin position="1"/>
        <end position="51"/>
    </location>
</feature>
<dbReference type="Proteomes" id="UP000015001">
    <property type="component" value="Unassembled WGS sequence"/>
</dbReference>